<dbReference type="Proteomes" id="UP001371456">
    <property type="component" value="Unassembled WGS sequence"/>
</dbReference>
<protein>
    <recommendedName>
        <fullName evidence="4">Transmembrane protein</fullName>
    </recommendedName>
</protein>
<keyword evidence="1" id="KW-0812">Transmembrane</keyword>
<accession>A0AAN8TF89</accession>
<dbReference type="AlphaFoldDB" id="A0AAN8TF89"/>
<evidence type="ECO:0000256" key="1">
    <source>
        <dbReference type="SAM" id="Phobius"/>
    </source>
</evidence>
<name>A0AAN8TF89_SOLBU</name>
<evidence type="ECO:0000313" key="2">
    <source>
        <dbReference type="EMBL" id="KAK6784321.1"/>
    </source>
</evidence>
<evidence type="ECO:0008006" key="4">
    <source>
        <dbReference type="Google" id="ProtNLM"/>
    </source>
</evidence>
<keyword evidence="1" id="KW-1133">Transmembrane helix</keyword>
<keyword evidence="1" id="KW-0472">Membrane</keyword>
<feature type="transmembrane region" description="Helical" evidence="1">
    <location>
        <begin position="79"/>
        <end position="99"/>
    </location>
</feature>
<sequence length="121" mass="14045">MVNKNTYGFYVSSNLTDDQIRKNTSITNFSHLHLQMQYLGCLIYTGKKKVVYFNTMVAKTSNKMQGWQGTLLSLKVNMFLSNQFFNPFLFILCLLFIPLKSPQLNLDDHLQYFLGKGESQE</sequence>
<dbReference type="EMBL" id="JBANQN010000007">
    <property type="protein sequence ID" value="KAK6784321.1"/>
    <property type="molecule type" value="Genomic_DNA"/>
</dbReference>
<proteinExistence type="predicted"/>
<organism evidence="2 3">
    <name type="scientific">Solanum bulbocastanum</name>
    <name type="common">Wild potato</name>
    <dbReference type="NCBI Taxonomy" id="147425"/>
    <lineage>
        <taxon>Eukaryota</taxon>
        <taxon>Viridiplantae</taxon>
        <taxon>Streptophyta</taxon>
        <taxon>Embryophyta</taxon>
        <taxon>Tracheophyta</taxon>
        <taxon>Spermatophyta</taxon>
        <taxon>Magnoliopsida</taxon>
        <taxon>eudicotyledons</taxon>
        <taxon>Gunneridae</taxon>
        <taxon>Pentapetalae</taxon>
        <taxon>asterids</taxon>
        <taxon>lamiids</taxon>
        <taxon>Solanales</taxon>
        <taxon>Solanaceae</taxon>
        <taxon>Solanoideae</taxon>
        <taxon>Solaneae</taxon>
        <taxon>Solanum</taxon>
    </lineage>
</organism>
<comment type="caution">
    <text evidence="2">The sequence shown here is derived from an EMBL/GenBank/DDBJ whole genome shotgun (WGS) entry which is preliminary data.</text>
</comment>
<gene>
    <name evidence="2" type="ORF">RDI58_017776</name>
</gene>
<reference evidence="2 3" key="1">
    <citation type="submission" date="2024-02" db="EMBL/GenBank/DDBJ databases">
        <title>de novo genome assembly of Solanum bulbocastanum strain 11H21.</title>
        <authorList>
            <person name="Hosaka A.J."/>
        </authorList>
    </citation>
    <scope>NUCLEOTIDE SEQUENCE [LARGE SCALE GENOMIC DNA]</scope>
    <source>
        <tissue evidence="2">Young leaves</tissue>
    </source>
</reference>
<keyword evidence="3" id="KW-1185">Reference proteome</keyword>
<evidence type="ECO:0000313" key="3">
    <source>
        <dbReference type="Proteomes" id="UP001371456"/>
    </source>
</evidence>